<sequence length="141" mass="16439">MHQRFNVILNNLQSLEKEFIREEINGKVFEALTDDYDGKICGITKAKDIGTIPLQELISSLKAEEEVIAYKKARRKNKKSLARVAAKAEKMSEMDDSNNDKDDIAMLAENFKKILKFKNRKSEYPQRSKYDNYEKRSKTKE</sequence>
<dbReference type="AlphaFoldDB" id="A0AAV3PF65"/>
<proteinExistence type="predicted"/>
<name>A0AAV3PF65_LITER</name>
<evidence type="ECO:0000313" key="2">
    <source>
        <dbReference type="Proteomes" id="UP001454036"/>
    </source>
</evidence>
<comment type="caution">
    <text evidence="1">The sequence shown here is derived from an EMBL/GenBank/DDBJ whole genome shotgun (WGS) entry which is preliminary data.</text>
</comment>
<accession>A0AAV3PF65</accession>
<gene>
    <name evidence="1" type="ORF">LIER_36830</name>
</gene>
<reference evidence="1 2" key="1">
    <citation type="submission" date="2024-01" db="EMBL/GenBank/DDBJ databases">
        <title>The complete chloroplast genome sequence of Lithospermum erythrorhizon: insights into the phylogenetic relationship among Boraginaceae species and the maternal lineages of purple gromwells.</title>
        <authorList>
            <person name="Okada T."/>
            <person name="Watanabe K."/>
        </authorList>
    </citation>
    <scope>NUCLEOTIDE SEQUENCE [LARGE SCALE GENOMIC DNA]</scope>
</reference>
<evidence type="ECO:0000313" key="1">
    <source>
        <dbReference type="EMBL" id="GAA0148940.1"/>
    </source>
</evidence>
<keyword evidence="2" id="KW-1185">Reference proteome</keyword>
<organism evidence="1 2">
    <name type="scientific">Lithospermum erythrorhizon</name>
    <name type="common">Purple gromwell</name>
    <name type="synonym">Lithospermum officinale var. erythrorhizon</name>
    <dbReference type="NCBI Taxonomy" id="34254"/>
    <lineage>
        <taxon>Eukaryota</taxon>
        <taxon>Viridiplantae</taxon>
        <taxon>Streptophyta</taxon>
        <taxon>Embryophyta</taxon>
        <taxon>Tracheophyta</taxon>
        <taxon>Spermatophyta</taxon>
        <taxon>Magnoliopsida</taxon>
        <taxon>eudicotyledons</taxon>
        <taxon>Gunneridae</taxon>
        <taxon>Pentapetalae</taxon>
        <taxon>asterids</taxon>
        <taxon>lamiids</taxon>
        <taxon>Boraginales</taxon>
        <taxon>Boraginaceae</taxon>
        <taxon>Boraginoideae</taxon>
        <taxon>Lithospermeae</taxon>
        <taxon>Lithospermum</taxon>
    </lineage>
</organism>
<dbReference type="EMBL" id="BAABME010017143">
    <property type="protein sequence ID" value="GAA0148940.1"/>
    <property type="molecule type" value="Genomic_DNA"/>
</dbReference>
<dbReference type="Proteomes" id="UP001454036">
    <property type="component" value="Unassembled WGS sequence"/>
</dbReference>
<protein>
    <submittedName>
        <fullName evidence="1">Uncharacterized protein</fullName>
    </submittedName>
</protein>